<dbReference type="EMBL" id="BMDZ01000006">
    <property type="protein sequence ID" value="GGB29428.1"/>
    <property type="molecule type" value="Genomic_DNA"/>
</dbReference>
<evidence type="ECO:0000256" key="1">
    <source>
        <dbReference type="SAM" id="Phobius"/>
    </source>
</evidence>
<sequence>MDQPALAVTALAVTALAPTAPEPAAPEPARWVRFHGRRPTFRRLVMRGALLELLTAGFYRFWLATDIRRHLWSHTLIDGDPLEYVGRARELLIGFLVATAILVPVYLAYFLIGLEATRLQAFAGLPLVLVLYVFAGFAAYRSRRYRVTRTVWRGLRASMTGSGIGYALRMVAWDLLVVISLGLALPWRQAALERYKMRHTAYGTLAGAFDGTGGALFRRGWPLWLLAIPGVLLIIPIPFLVAAFRAILWQWWVSNIRFGAVRFHSYLDRDSLFGCYWKATGWAVLLAVMMGLWLGGVLGIAAALATAPVPGGTPDYAMAFQHPLVVAGIAIGYLLMVLGLGVVIRIYLTRDIWARIAETTAIHGLSAADGVTGQGSAADALGEGFAGGFDLNLGGI</sequence>
<reference evidence="3" key="1">
    <citation type="journal article" date="2019" name="Int. J. Syst. Evol. Microbiol.">
        <title>The Global Catalogue of Microorganisms (GCM) 10K type strain sequencing project: providing services to taxonomists for standard genome sequencing and annotation.</title>
        <authorList>
            <consortium name="The Broad Institute Genomics Platform"/>
            <consortium name="The Broad Institute Genome Sequencing Center for Infectious Disease"/>
            <person name="Wu L."/>
            <person name="Ma J."/>
        </authorList>
    </citation>
    <scope>NUCLEOTIDE SEQUENCE [LARGE SCALE GENOMIC DNA]</scope>
    <source>
        <strain evidence="3">CGMCC 1.10188</strain>
    </source>
</reference>
<keyword evidence="3" id="KW-1185">Reference proteome</keyword>
<keyword evidence="1" id="KW-0812">Transmembrane</keyword>
<gene>
    <name evidence="2" type="ORF">GCM10011505_08460</name>
</gene>
<protein>
    <submittedName>
        <fullName evidence="2">Membrane protein</fullName>
    </submittedName>
</protein>
<evidence type="ECO:0000313" key="3">
    <source>
        <dbReference type="Proteomes" id="UP000603352"/>
    </source>
</evidence>
<dbReference type="RefSeq" id="WP_188575241.1">
    <property type="nucleotide sequence ID" value="NZ_BMDZ01000006.1"/>
</dbReference>
<evidence type="ECO:0000313" key="2">
    <source>
        <dbReference type="EMBL" id="GGB29428.1"/>
    </source>
</evidence>
<dbReference type="InterPro" id="IPR010295">
    <property type="entry name" value="DUF898"/>
</dbReference>
<name>A0ABQ1IAP5_9PROT</name>
<keyword evidence="1" id="KW-0472">Membrane</keyword>
<dbReference type="Proteomes" id="UP000603352">
    <property type="component" value="Unassembled WGS sequence"/>
</dbReference>
<feature type="transmembrane region" description="Helical" evidence="1">
    <location>
        <begin position="166"/>
        <end position="187"/>
    </location>
</feature>
<keyword evidence="1" id="KW-1133">Transmembrane helix</keyword>
<feature type="transmembrane region" description="Helical" evidence="1">
    <location>
        <begin position="223"/>
        <end position="248"/>
    </location>
</feature>
<feature type="transmembrane region" description="Helical" evidence="1">
    <location>
        <begin position="118"/>
        <end position="140"/>
    </location>
</feature>
<proteinExistence type="predicted"/>
<feature type="transmembrane region" description="Helical" evidence="1">
    <location>
        <begin position="45"/>
        <end position="63"/>
    </location>
</feature>
<dbReference type="Pfam" id="PF05987">
    <property type="entry name" value="DUF898"/>
    <property type="match status" value="1"/>
</dbReference>
<feature type="transmembrane region" description="Helical" evidence="1">
    <location>
        <begin position="279"/>
        <end position="304"/>
    </location>
</feature>
<accession>A0ABQ1IAP5</accession>
<organism evidence="2 3">
    <name type="scientific">Tistrella bauzanensis</name>
    <dbReference type="NCBI Taxonomy" id="657419"/>
    <lineage>
        <taxon>Bacteria</taxon>
        <taxon>Pseudomonadati</taxon>
        <taxon>Pseudomonadota</taxon>
        <taxon>Alphaproteobacteria</taxon>
        <taxon>Geminicoccales</taxon>
        <taxon>Geminicoccaceae</taxon>
        <taxon>Tistrella</taxon>
    </lineage>
</organism>
<feature type="transmembrane region" description="Helical" evidence="1">
    <location>
        <begin position="324"/>
        <end position="348"/>
    </location>
</feature>
<feature type="transmembrane region" description="Helical" evidence="1">
    <location>
        <begin position="91"/>
        <end position="112"/>
    </location>
</feature>
<comment type="caution">
    <text evidence="2">The sequence shown here is derived from an EMBL/GenBank/DDBJ whole genome shotgun (WGS) entry which is preliminary data.</text>
</comment>